<evidence type="ECO:0000256" key="2">
    <source>
        <dbReference type="ARBA" id="ARBA00008263"/>
    </source>
</evidence>
<keyword evidence="4 6" id="KW-0238">DNA-binding</keyword>
<comment type="caution">
    <text evidence="8">The sequence shown here is derived from an EMBL/GenBank/DDBJ whole genome shotgun (WGS) entry which is preliminary data.</text>
</comment>
<dbReference type="GO" id="GO:0005524">
    <property type="term" value="F:ATP binding"/>
    <property type="evidence" value="ECO:0007669"/>
    <property type="project" value="InterPro"/>
</dbReference>
<name>A0A921SYW4_9FIRM</name>
<dbReference type="Gene3D" id="3.30.1360.40">
    <property type="match status" value="1"/>
</dbReference>
<comment type="similarity">
    <text evidence="2">Belongs to the type II topoisomerase GyrA/ParC subunit family.</text>
</comment>
<evidence type="ECO:0000256" key="1">
    <source>
        <dbReference type="ARBA" id="ARBA00000185"/>
    </source>
</evidence>
<evidence type="ECO:0000259" key="7">
    <source>
        <dbReference type="PROSITE" id="PS52040"/>
    </source>
</evidence>
<dbReference type="Proteomes" id="UP000776700">
    <property type="component" value="Unassembled WGS sequence"/>
</dbReference>
<evidence type="ECO:0000256" key="4">
    <source>
        <dbReference type="ARBA" id="ARBA00023125"/>
    </source>
</evidence>
<evidence type="ECO:0000256" key="3">
    <source>
        <dbReference type="ARBA" id="ARBA00023029"/>
    </source>
</evidence>
<dbReference type="InterPro" id="IPR013758">
    <property type="entry name" value="Topo_IIA_A/C_ab"/>
</dbReference>
<proteinExistence type="inferred from homology"/>
<keyword evidence="5 6" id="KW-0413">Isomerase</keyword>
<dbReference type="GO" id="GO:0003677">
    <property type="term" value="F:DNA binding"/>
    <property type="evidence" value="ECO:0007669"/>
    <property type="project" value="UniProtKB-UniRule"/>
</dbReference>
<dbReference type="GO" id="GO:0009330">
    <property type="term" value="C:DNA topoisomerase type II (double strand cut, ATP-hydrolyzing) complex"/>
    <property type="evidence" value="ECO:0007669"/>
    <property type="project" value="TreeGrafter"/>
</dbReference>
<feature type="active site" description="O-(5'-phospho-DNA)-tyrosine intermediate" evidence="6">
    <location>
        <position position="115"/>
    </location>
</feature>
<dbReference type="PANTHER" id="PTHR43493:SF5">
    <property type="entry name" value="DNA GYRASE SUBUNIT A, CHLOROPLASTIC_MITOCHONDRIAL"/>
    <property type="match status" value="1"/>
</dbReference>
<dbReference type="GO" id="GO:0006265">
    <property type="term" value="P:DNA topological change"/>
    <property type="evidence" value="ECO:0007669"/>
    <property type="project" value="UniProtKB-UniRule"/>
</dbReference>
<reference evidence="8" key="2">
    <citation type="submission" date="2021-09" db="EMBL/GenBank/DDBJ databases">
        <authorList>
            <person name="Gilroy R."/>
        </authorList>
    </citation>
    <scope>NUCLEOTIDE SEQUENCE</scope>
    <source>
        <strain evidence="8">1277</strain>
    </source>
</reference>
<dbReference type="GO" id="GO:0034335">
    <property type="term" value="F:DNA negative supercoiling activity"/>
    <property type="evidence" value="ECO:0007669"/>
    <property type="project" value="UniProtKB-ARBA"/>
</dbReference>
<comment type="catalytic activity">
    <reaction evidence="1 6">
        <text>ATP-dependent breakage, passage and rejoining of double-stranded DNA.</text>
        <dbReference type="EC" id="5.6.2.2"/>
    </reaction>
</comment>
<dbReference type="SMART" id="SM00434">
    <property type="entry name" value="TOP4c"/>
    <property type="match status" value="1"/>
</dbReference>
<dbReference type="Gene3D" id="3.90.199.10">
    <property type="entry name" value="Topoisomerase II, domain 5"/>
    <property type="match status" value="1"/>
</dbReference>
<dbReference type="InterPro" id="IPR013760">
    <property type="entry name" value="Topo_IIA-like_dom_sf"/>
</dbReference>
<feature type="domain" description="Topo IIA-type catalytic" evidence="7">
    <location>
        <begin position="27"/>
        <end position="301"/>
    </location>
</feature>
<dbReference type="EMBL" id="DYUB01000103">
    <property type="protein sequence ID" value="HJG96068.1"/>
    <property type="molecule type" value="Genomic_DNA"/>
</dbReference>
<reference evidence="8" key="1">
    <citation type="journal article" date="2021" name="PeerJ">
        <title>Extensive microbial diversity within the chicken gut microbiome revealed by metagenomics and culture.</title>
        <authorList>
            <person name="Gilroy R."/>
            <person name="Ravi A."/>
            <person name="Getino M."/>
            <person name="Pursley I."/>
            <person name="Horton D.L."/>
            <person name="Alikhan N.F."/>
            <person name="Baker D."/>
            <person name="Gharbi K."/>
            <person name="Hall N."/>
            <person name="Watson M."/>
            <person name="Adriaenssens E.M."/>
            <person name="Foster-Nyarko E."/>
            <person name="Jarju S."/>
            <person name="Secka A."/>
            <person name="Antonio M."/>
            <person name="Oren A."/>
            <person name="Chaudhuri R.R."/>
            <person name="La Ragione R."/>
            <person name="Hildebrand F."/>
            <person name="Pallen M.J."/>
        </authorList>
    </citation>
    <scope>NUCLEOTIDE SEQUENCE</scope>
    <source>
        <strain evidence="8">1277</strain>
    </source>
</reference>
<accession>A0A921SYW4</accession>
<dbReference type="AlphaFoldDB" id="A0A921SYW4"/>
<sequence>MKTKQMQDLLNVNCMDYAKYVITDRAIIDIRDGLKPIHRRIIWSFYNDGLLHNKNRTKSANACSSVLKYSPHGDASVYQAAVRLANDSVNINLVDGKGSFGTVTSRDIQPGAMRYTEMRLSPITQELIKDIDKGIVDMVDNYDSSRKEPVVLPVGLPMALINPNLGIAVGLASNICGYNLKEVCENAAKVMLKEESFVMYPEFSTGEYIINNKDIFKQIHNTGRGTIRLRAKYKVENDSIVITNIPYTSTREAIIESVIDLVKAGTIKEITDINDNSGIKGFDITIDIKKNTNVEILMEKL</sequence>
<dbReference type="InterPro" id="IPR002205">
    <property type="entry name" value="Topo_IIA_dom_A"/>
</dbReference>
<evidence type="ECO:0000256" key="5">
    <source>
        <dbReference type="ARBA" id="ARBA00023235"/>
    </source>
</evidence>
<dbReference type="PANTHER" id="PTHR43493">
    <property type="entry name" value="DNA GYRASE/TOPOISOMERASE SUBUNIT A"/>
    <property type="match status" value="1"/>
</dbReference>
<organism evidence="8 9">
    <name type="scientific">Romboutsia timonensis</name>
    <dbReference type="NCBI Taxonomy" id="1776391"/>
    <lineage>
        <taxon>Bacteria</taxon>
        <taxon>Bacillati</taxon>
        <taxon>Bacillota</taxon>
        <taxon>Clostridia</taxon>
        <taxon>Peptostreptococcales</taxon>
        <taxon>Peptostreptococcaceae</taxon>
        <taxon>Romboutsia</taxon>
    </lineage>
</organism>
<feature type="non-terminal residue" evidence="8">
    <location>
        <position position="301"/>
    </location>
</feature>
<evidence type="ECO:0000256" key="6">
    <source>
        <dbReference type="PROSITE-ProRule" id="PRU01384"/>
    </source>
</evidence>
<keyword evidence="3 6" id="KW-0799">Topoisomerase</keyword>
<evidence type="ECO:0000313" key="9">
    <source>
        <dbReference type="Proteomes" id="UP000776700"/>
    </source>
</evidence>
<dbReference type="PROSITE" id="PS52040">
    <property type="entry name" value="TOPO_IIA"/>
    <property type="match status" value="1"/>
</dbReference>
<gene>
    <name evidence="8" type="ORF">K8V90_03075</name>
</gene>
<protein>
    <submittedName>
        <fullName evidence="8">Topoisomerase IV</fullName>
    </submittedName>
</protein>
<dbReference type="InterPro" id="IPR050220">
    <property type="entry name" value="Type_II_DNA_Topoisomerases"/>
</dbReference>
<dbReference type="SUPFAM" id="SSF56719">
    <property type="entry name" value="Type II DNA topoisomerase"/>
    <property type="match status" value="1"/>
</dbReference>
<evidence type="ECO:0000313" key="8">
    <source>
        <dbReference type="EMBL" id="HJG96068.1"/>
    </source>
</evidence>
<dbReference type="Pfam" id="PF00521">
    <property type="entry name" value="DNA_topoisoIV"/>
    <property type="match status" value="1"/>
</dbReference>